<dbReference type="InterPro" id="IPR008395">
    <property type="entry name" value="Agenet-like_dom"/>
</dbReference>
<dbReference type="STRING" id="4096.A0A1U7WAX0"/>
<dbReference type="RefSeq" id="XP_009775788.1">
    <property type="nucleotide sequence ID" value="XM_009777486.1"/>
</dbReference>
<protein>
    <submittedName>
        <fullName evidence="4">Uncharacterized protein LOC104225642</fullName>
    </submittedName>
</protein>
<dbReference type="AlphaFoldDB" id="A0A1U7WAX0"/>
<organism evidence="3 4">
    <name type="scientific">Nicotiana sylvestris</name>
    <name type="common">Wood tobacco</name>
    <name type="synonym">South American tobacco</name>
    <dbReference type="NCBI Taxonomy" id="4096"/>
    <lineage>
        <taxon>Eukaryota</taxon>
        <taxon>Viridiplantae</taxon>
        <taxon>Streptophyta</taxon>
        <taxon>Embryophyta</taxon>
        <taxon>Tracheophyta</taxon>
        <taxon>Spermatophyta</taxon>
        <taxon>Magnoliopsida</taxon>
        <taxon>eudicotyledons</taxon>
        <taxon>Gunneridae</taxon>
        <taxon>Pentapetalae</taxon>
        <taxon>asterids</taxon>
        <taxon>lamiids</taxon>
        <taxon>Solanales</taxon>
        <taxon>Solanaceae</taxon>
        <taxon>Nicotianoideae</taxon>
        <taxon>Nicotianeae</taxon>
        <taxon>Nicotiana</taxon>
    </lineage>
</organism>
<evidence type="ECO:0000256" key="1">
    <source>
        <dbReference type="SAM" id="MobiDB-lite"/>
    </source>
</evidence>
<dbReference type="SMART" id="SM00743">
    <property type="entry name" value="Agenet"/>
    <property type="match status" value="1"/>
</dbReference>
<evidence type="ECO:0000259" key="2">
    <source>
        <dbReference type="SMART" id="SM00743"/>
    </source>
</evidence>
<keyword evidence="3" id="KW-1185">Reference proteome</keyword>
<feature type="compositionally biased region" description="Gly residues" evidence="1">
    <location>
        <begin position="45"/>
        <end position="56"/>
    </location>
</feature>
<evidence type="ECO:0000313" key="4">
    <source>
        <dbReference type="RefSeq" id="XP_009775788.1"/>
    </source>
</evidence>
<evidence type="ECO:0000313" key="3">
    <source>
        <dbReference type="Proteomes" id="UP000189701"/>
    </source>
</evidence>
<reference evidence="4" key="2">
    <citation type="submission" date="2025-08" db="UniProtKB">
        <authorList>
            <consortium name="RefSeq"/>
        </authorList>
    </citation>
    <scope>IDENTIFICATION</scope>
    <source>
        <tissue evidence="4">Leaf</tissue>
    </source>
</reference>
<sequence length="435" mass="48882">MVRDCARLRSGAPLQTSQPQCASQGSQTMITAPISTPPSQPIRGVGRGGRGLPRGGGRARYIALPARTEVVASDSISKSRFVIAHHGRFRCYLGHGLVVPPPIILYCHAKIVTLNMPGIPRAEWMVDTVPVVRDFPDMFPADLSDSMDQRYQLPFEAGQSAEARSFEVGYRGAWFRCKIKEISRRGGHWKALLEYFDYPDESMFSGMFWLSCFFGRLNSKCQCSKKMCTDNHLMPSMYSEVDMKNMQPQRTELTWTELYQVPPYQSGKSKEIRQLILRPEYPPTHLKSKVSDVTSTSDVTIVTDGTWKAGDLVDWWTADCYWFGKLTKLLGNGKAEIELVPPPLGEGATYEVFVKDLRPSLDWSPEFVWAVPASQDGENRRGCARLLKPVSQERQGMVVNRPLWSSRSMVLLLELLRLLCCLLDTTVASVVDDTS</sequence>
<dbReference type="eggNOG" id="ENOG502QWQ5">
    <property type="taxonomic scope" value="Eukaryota"/>
</dbReference>
<feature type="compositionally biased region" description="Polar residues" evidence="1">
    <location>
        <begin position="13"/>
        <end position="34"/>
    </location>
</feature>
<accession>A0A1U7WAX0</accession>
<dbReference type="PANTHER" id="PTHR36805">
    <property type="entry name" value="AGENET DOMAIN-CONTAINING PROTEIN"/>
    <property type="match status" value="1"/>
</dbReference>
<feature type="region of interest" description="Disordered" evidence="1">
    <location>
        <begin position="1"/>
        <end position="56"/>
    </location>
</feature>
<gene>
    <name evidence="4" type="primary">LOC104225642</name>
</gene>
<reference evidence="3" key="1">
    <citation type="journal article" date="2013" name="Genome Biol.">
        <title>Reference genomes and transcriptomes of Nicotiana sylvestris and Nicotiana tomentosiformis.</title>
        <authorList>
            <person name="Sierro N."/>
            <person name="Battey J.N."/>
            <person name="Ouadi S."/>
            <person name="Bovet L."/>
            <person name="Goepfert S."/>
            <person name="Bakaher N."/>
            <person name="Peitsch M.C."/>
            <person name="Ivanov N.V."/>
        </authorList>
    </citation>
    <scope>NUCLEOTIDE SEQUENCE [LARGE SCALE GENOMIC DNA]</scope>
</reference>
<proteinExistence type="predicted"/>
<dbReference type="PANTHER" id="PTHR36805:SF7">
    <property type="entry name" value="AGENET DOMAIN-CONTAINING PROTEIN"/>
    <property type="match status" value="1"/>
</dbReference>
<dbReference type="Proteomes" id="UP000189701">
    <property type="component" value="Unplaced"/>
</dbReference>
<dbReference type="Pfam" id="PF05641">
    <property type="entry name" value="Agenet"/>
    <property type="match status" value="1"/>
</dbReference>
<dbReference type="InterPro" id="IPR014002">
    <property type="entry name" value="Agenet_dom_plant"/>
</dbReference>
<feature type="domain" description="Agenet" evidence="2">
    <location>
        <begin position="305"/>
        <end position="365"/>
    </location>
</feature>
<name>A0A1U7WAX0_NICSY</name>